<reference evidence="7 8" key="1">
    <citation type="journal article" date="1992" name="Int. J. Syst. Bacteriol.">
        <title>Sphingobacterium antarcticus sp. nov. a Psychrotrophic Bacterium from the Soils of Schirmacher Oasis, Antarctica.</title>
        <authorList>
            <person name="Shivaji S."/>
            <person name="Ray M.K."/>
            <person name="Rao N.S."/>
            <person name="Saiserr L."/>
            <person name="Jagannadham M.V."/>
            <person name="Kumar G.S."/>
            <person name="Reddy G."/>
            <person name="Bhargava P.M."/>
        </authorList>
    </citation>
    <scope>NUCLEOTIDE SEQUENCE [LARGE SCALE GENOMIC DNA]</scope>
    <source>
        <strain evidence="7 8">4BY</strain>
    </source>
</reference>
<evidence type="ECO:0000313" key="7">
    <source>
        <dbReference type="EMBL" id="KEQ29116.1"/>
    </source>
</evidence>
<organism evidence="7 8">
    <name type="scientific">Pedobacter antarcticus 4BY</name>
    <dbReference type="NCBI Taxonomy" id="1358423"/>
    <lineage>
        <taxon>Bacteria</taxon>
        <taxon>Pseudomonadati</taxon>
        <taxon>Bacteroidota</taxon>
        <taxon>Sphingobacteriia</taxon>
        <taxon>Sphingobacteriales</taxon>
        <taxon>Sphingobacteriaceae</taxon>
        <taxon>Pedobacter</taxon>
    </lineage>
</organism>
<dbReference type="OrthoDB" id="673785at2"/>
<keyword evidence="2 5" id="KW-0812">Transmembrane</keyword>
<dbReference type="InterPro" id="IPR009908">
    <property type="entry name" value="Methylamine_util_MauE"/>
</dbReference>
<dbReference type="GO" id="GO:0016020">
    <property type="term" value="C:membrane"/>
    <property type="evidence" value="ECO:0007669"/>
    <property type="project" value="UniProtKB-SubCell"/>
</dbReference>
<dbReference type="eggNOG" id="ENOG50330T5">
    <property type="taxonomic scope" value="Bacteria"/>
</dbReference>
<evidence type="ECO:0000256" key="4">
    <source>
        <dbReference type="ARBA" id="ARBA00023136"/>
    </source>
</evidence>
<evidence type="ECO:0000256" key="2">
    <source>
        <dbReference type="ARBA" id="ARBA00022692"/>
    </source>
</evidence>
<evidence type="ECO:0000256" key="5">
    <source>
        <dbReference type="SAM" id="Phobius"/>
    </source>
</evidence>
<sequence length="137" mass="15524">MAMLISYIITALFIILWLYAALPKLWGIRYFHEVLKSQAIPRWSIGWIALFLPLTELAAAGLLLFPSTRLIGMSLSLLLMLIFSIYVSGIIFQVYDKYPCPCGGLFTRMGWRKHLKVNLILTLIALGGVMLTLDNFN</sequence>
<evidence type="ECO:0000256" key="1">
    <source>
        <dbReference type="ARBA" id="ARBA00004141"/>
    </source>
</evidence>
<keyword evidence="3 5" id="KW-1133">Transmembrane helix</keyword>
<protein>
    <recommendedName>
        <fullName evidence="6">Methylamine utilisation protein MauE domain-containing protein</fullName>
    </recommendedName>
</protein>
<dbReference type="EMBL" id="JNFF01000083">
    <property type="protein sequence ID" value="KEQ29116.1"/>
    <property type="molecule type" value="Genomic_DNA"/>
</dbReference>
<evidence type="ECO:0000313" key="8">
    <source>
        <dbReference type="Proteomes" id="UP000028007"/>
    </source>
</evidence>
<proteinExistence type="predicted"/>
<gene>
    <name evidence="7" type="ORF">N180_09725</name>
</gene>
<comment type="caution">
    <text evidence="7">The sequence shown here is derived from an EMBL/GenBank/DDBJ whole genome shotgun (WGS) entry which is preliminary data.</text>
</comment>
<feature type="transmembrane region" description="Helical" evidence="5">
    <location>
        <begin position="115"/>
        <end position="133"/>
    </location>
</feature>
<accession>A0A081PEJ3</accession>
<comment type="subcellular location">
    <subcellularLocation>
        <location evidence="1">Membrane</location>
        <topology evidence="1">Multi-pass membrane protein</topology>
    </subcellularLocation>
</comment>
<feature type="domain" description="Methylamine utilisation protein MauE" evidence="6">
    <location>
        <begin position="5"/>
        <end position="130"/>
    </location>
</feature>
<evidence type="ECO:0000259" key="6">
    <source>
        <dbReference type="Pfam" id="PF07291"/>
    </source>
</evidence>
<dbReference type="Pfam" id="PF07291">
    <property type="entry name" value="MauE"/>
    <property type="match status" value="1"/>
</dbReference>
<dbReference type="GO" id="GO:0030416">
    <property type="term" value="P:methylamine metabolic process"/>
    <property type="evidence" value="ECO:0007669"/>
    <property type="project" value="InterPro"/>
</dbReference>
<keyword evidence="4 5" id="KW-0472">Membrane</keyword>
<dbReference type="RefSeq" id="WP_051760062.1">
    <property type="nucleotide sequence ID" value="NZ_JNFF01000083.1"/>
</dbReference>
<dbReference type="UniPathway" id="UPA00895"/>
<dbReference type="Proteomes" id="UP000028007">
    <property type="component" value="Unassembled WGS sequence"/>
</dbReference>
<evidence type="ECO:0000256" key="3">
    <source>
        <dbReference type="ARBA" id="ARBA00022989"/>
    </source>
</evidence>
<feature type="transmembrane region" description="Helical" evidence="5">
    <location>
        <begin position="44"/>
        <end position="65"/>
    </location>
</feature>
<keyword evidence="8" id="KW-1185">Reference proteome</keyword>
<feature type="transmembrane region" description="Helical" evidence="5">
    <location>
        <begin position="77"/>
        <end position="95"/>
    </location>
</feature>
<name>A0A081PEJ3_9SPHI</name>
<dbReference type="AlphaFoldDB" id="A0A081PEJ3"/>